<keyword evidence="6 8" id="KW-0326">Glycosidase</keyword>
<dbReference type="OrthoDB" id="9759709at2"/>
<dbReference type="GO" id="GO:0005737">
    <property type="term" value="C:cytoplasm"/>
    <property type="evidence" value="ECO:0007669"/>
    <property type="project" value="UniProtKB-SubCell"/>
</dbReference>
<dbReference type="PANTHER" id="PTHR43101:SF1">
    <property type="entry name" value="BETA-FRUCTOSIDASE"/>
    <property type="match status" value="1"/>
</dbReference>
<evidence type="ECO:0000256" key="4">
    <source>
        <dbReference type="ARBA" id="ARBA00019623"/>
    </source>
</evidence>
<keyword evidence="13" id="KW-1185">Reference proteome</keyword>
<comment type="catalytic activity">
    <reaction evidence="8">
        <text>Hydrolysis of terminal non-reducing beta-D-fructofuranoside residues in beta-D-fructofuranosides.</text>
        <dbReference type="EC" id="3.2.1.26"/>
    </reaction>
</comment>
<dbReference type="InterPro" id="IPR018053">
    <property type="entry name" value="Glyco_hydro_32_AS"/>
</dbReference>
<keyword evidence="9" id="KW-0963">Cytoplasm</keyword>
<organism evidence="12 13">
    <name type="scientific">Alkalicoccus halolimnae</name>
    <dbReference type="NCBI Taxonomy" id="1667239"/>
    <lineage>
        <taxon>Bacteria</taxon>
        <taxon>Bacillati</taxon>
        <taxon>Bacillota</taxon>
        <taxon>Bacilli</taxon>
        <taxon>Bacillales</taxon>
        <taxon>Bacillaceae</taxon>
        <taxon>Alkalicoccus</taxon>
    </lineage>
</organism>
<accession>A0A5C7F9V6</accession>
<evidence type="ECO:0000256" key="7">
    <source>
        <dbReference type="ARBA" id="ARBA00033367"/>
    </source>
</evidence>
<evidence type="ECO:0000256" key="8">
    <source>
        <dbReference type="RuleBase" id="RU362110"/>
    </source>
</evidence>
<dbReference type="EMBL" id="CP144914">
    <property type="protein sequence ID" value="WWD79860.1"/>
    <property type="molecule type" value="Genomic_DNA"/>
</dbReference>
<evidence type="ECO:0000256" key="5">
    <source>
        <dbReference type="ARBA" id="ARBA00022801"/>
    </source>
</evidence>
<gene>
    <name evidence="12" type="ORF">FTX54_015920</name>
</gene>
<dbReference type="Gene3D" id="2.115.10.20">
    <property type="entry name" value="Glycosyl hydrolase domain, family 43"/>
    <property type="match status" value="1"/>
</dbReference>
<dbReference type="Proteomes" id="UP000321816">
    <property type="component" value="Chromosome"/>
</dbReference>
<dbReference type="InterPro" id="IPR051214">
    <property type="entry name" value="GH32_Enzymes"/>
</dbReference>
<dbReference type="RefSeq" id="WP_147802675.1">
    <property type="nucleotide sequence ID" value="NZ_CP144914.1"/>
</dbReference>
<evidence type="ECO:0000256" key="1">
    <source>
        <dbReference type="ARBA" id="ARBA00004914"/>
    </source>
</evidence>
<name>A0A5C7F9V6_9BACI</name>
<dbReference type="Pfam" id="PF00251">
    <property type="entry name" value="Glyco_hydro_32N"/>
    <property type="match status" value="1"/>
</dbReference>
<sequence>MTEKEKQLHEAAYEAVEKNKSTVEGDPYRQAYHLMPPAGLLNDPNGWIQWKGTYHMFFQWNPFSPDHTHKFWGHFTSDDLIEWKEEPIALAPSEWYEKNGCYSGSAIELDDKLALIYTGNVKDENNNREAYQCVAASEDGVHFEKQGPVVDTLPEGYTADFRDPKVWKENGRYYFVIGAKTTEKKGQVLLYRSDDFKKWELVGPLAGSGLNGLGPFGYMWECPDLFSLNEKEVLIVSPQGLEKQGRHFENTYQAGYFLGNADLEKASYSHGEFRELDQGFEFYAPQTTVDKEGRRILFGWMGVPDSDEEFQPTVGHQWIHCLTIPRIITVDGDKIRQEPAKELENLRVEEALELRVDTAKGAEVVITEASEMVIDTAQAEDLYLTFRNEASFFYDASEKLVTFTRPRFRDGEIETRQCHLDTLERLHIFMDYSSLEIFMNNGETVMTSRFFPNPADNTVEISGNAGSITWKSWELK</sequence>
<evidence type="ECO:0000259" key="10">
    <source>
        <dbReference type="Pfam" id="PF00251"/>
    </source>
</evidence>
<dbReference type="InterPro" id="IPR013189">
    <property type="entry name" value="Glyco_hydro_32_C"/>
</dbReference>
<feature type="domain" description="Glycosyl hydrolase family 32 N-terminal" evidence="10">
    <location>
        <begin position="33"/>
        <end position="339"/>
    </location>
</feature>
<evidence type="ECO:0000313" key="12">
    <source>
        <dbReference type="EMBL" id="WWD79860.1"/>
    </source>
</evidence>
<keyword evidence="9" id="KW-0119">Carbohydrate metabolism</keyword>
<proteinExistence type="inferred from homology"/>
<dbReference type="GO" id="GO:0005985">
    <property type="term" value="P:sucrose metabolic process"/>
    <property type="evidence" value="ECO:0007669"/>
    <property type="project" value="UniProtKB-UniPathway"/>
</dbReference>
<evidence type="ECO:0000256" key="6">
    <source>
        <dbReference type="ARBA" id="ARBA00023295"/>
    </source>
</evidence>
<dbReference type="PROSITE" id="PS00609">
    <property type="entry name" value="GLYCOSYL_HYDROL_F32"/>
    <property type="match status" value="1"/>
</dbReference>
<evidence type="ECO:0000313" key="13">
    <source>
        <dbReference type="Proteomes" id="UP000321816"/>
    </source>
</evidence>
<dbReference type="AlphaFoldDB" id="A0A5C7F9V6"/>
<comment type="pathway">
    <text evidence="1 9">Glycan biosynthesis; sucrose metabolism.</text>
</comment>
<keyword evidence="5 8" id="KW-0378">Hydrolase</keyword>
<reference evidence="12 13" key="1">
    <citation type="submission" date="2024-01" db="EMBL/GenBank/DDBJ databases">
        <title>Complete Genome Sequence of Alkalicoccus halolimnae BZ-SZ-XJ29T, a Moderately Halophilic Bacterium Isolated from a Salt Lake.</title>
        <authorList>
            <person name="Zhao B."/>
        </authorList>
    </citation>
    <scope>NUCLEOTIDE SEQUENCE [LARGE SCALE GENOMIC DNA]</scope>
    <source>
        <strain evidence="12 13">BZ-SZ-XJ29</strain>
    </source>
</reference>
<comment type="similarity">
    <text evidence="2 8">Belongs to the glycosyl hydrolase 32 family.</text>
</comment>
<dbReference type="InterPro" id="IPR013320">
    <property type="entry name" value="ConA-like_dom_sf"/>
</dbReference>
<dbReference type="Gene3D" id="2.60.120.560">
    <property type="entry name" value="Exo-inulinase, domain 1"/>
    <property type="match status" value="1"/>
</dbReference>
<dbReference type="EC" id="3.2.1.26" evidence="3 8"/>
<dbReference type="InterPro" id="IPR023296">
    <property type="entry name" value="Glyco_hydro_beta-prop_sf"/>
</dbReference>
<dbReference type="PANTHER" id="PTHR43101">
    <property type="entry name" value="BETA-FRUCTOSIDASE"/>
    <property type="match status" value="1"/>
</dbReference>
<dbReference type="InterPro" id="IPR013148">
    <property type="entry name" value="Glyco_hydro_32_N"/>
</dbReference>
<dbReference type="KEGG" id="ahal:FTX54_015920"/>
<comment type="subcellular location">
    <subcellularLocation>
        <location evidence="9">Cytoplasm</location>
    </subcellularLocation>
</comment>
<comment type="function">
    <text evidence="9">Enables the bacterium to metabolize sucrose as a sole carbon source.</text>
</comment>
<dbReference type="SUPFAM" id="SSF49899">
    <property type="entry name" value="Concanavalin A-like lectins/glucanases"/>
    <property type="match status" value="1"/>
</dbReference>
<protein>
    <recommendedName>
        <fullName evidence="4 8">Sucrose-6-phosphate hydrolase</fullName>
        <ecNumber evidence="3 8">3.2.1.26</ecNumber>
    </recommendedName>
    <alternativeName>
        <fullName evidence="7 9">Invertase</fullName>
    </alternativeName>
</protein>
<dbReference type="Pfam" id="PF08244">
    <property type="entry name" value="Glyco_hydro_32C"/>
    <property type="match status" value="1"/>
</dbReference>
<evidence type="ECO:0000256" key="3">
    <source>
        <dbReference type="ARBA" id="ARBA00012758"/>
    </source>
</evidence>
<dbReference type="InterPro" id="IPR006232">
    <property type="entry name" value="Suc6P_hydrolase"/>
</dbReference>
<dbReference type="CDD" id="cd18623">
    <property type="entry name" value="GH32_ScrB-like"/>
    <property type="match status" value="1"/>
</dbReference>
<evidence type="ECO:0000256" key="2">
    <source>
        <dbReference type="ARBA" id="ARBA00009902"/>
    </source>
</evidence>
<feature type="domain" description="Glycosyl hydrolase family 32 C-terminal" evidence="11">
    <location>
        <begin position="376"/>
        <end position="473"/>
    </location>
</feature>
<dbReference type="SUPFAM" id="SSF75005">
    <property type="entry name" value="Arabinanase/levansucrase/invertase"/>
    <property type="match status" value="1"/>
</dbReference>
<dbReference type="GO" id="GO:0004564">
    <property type="term" value="F:beta-fructofuranosidase activity"/>
    <property type="evidence" value="ECO:0007669"/>
    <property type="project" value="UniProtKB-EC"/>
</dbReference>
<dbReference type="InterPro" id="IPR001362">
    <property type="entry name" value="Glyco_hydro_32"/>
</dbReference>
<evidence type="ECO:0000259" key="11">
    <source>
        <dbReference type="Pfam" id="PF08244"/>
    </source>
</evidence>
<evidence type="ECO:0000256" key="9">
    <source>
        <dbReference type="RuleBase" id="RU365015"/>
    </source>
</evidence>
<dbReference type="NCBIfam" id="TIGR01322">
    <property type="entry name" value="scrB_fam"/>
    <property type="match status" value="1"/>
</dbReference>
<dbReference type="SMART" id="SM00640">
    <property type="entry name" value="Glyco_32"/>
    <property type="match status" value="1"/>
</dbReference>